<reference evidence="2 3" key="1">
    <citation type="submission" date="2021-03" db="EMBL/GenBank/DDBJ databases">
        <title>Enterococcal diversity collection.</title>
        <authorList>
            <person name="Gilmore M.S."/>
            <person name="Schwartzman J."/>
            <person name="Van Tyne D."/>
            <person name="Martin M."/>
            <person name="Earl A.M."/>
            <person name="Manson A.L."/>
            <person name="Straub T."/>
            <person name="Salamzade R."/>
            <person name="Saavedra J."/>
            <person name="Lebreton F."/>
            <person name="Prichula J."/>
            <person name="Schaufler K."/>
            <person name="Gaca A."/>
            <person name="Sgardioli B."/>
            <person name="Wagenaar J."/>
            <person name="Strong T."/>
        </authorList>
    </citation>
    <scope>NUCLEOTIDE SEQUENCE [LARGE SCALE GENOMIC DNA]</scope>
    <source>
        <strain evidence="2 3">DIV0869a</strain>
    </source>
</reference>
<dbReference type="SUPFAM" id="SSF47413">
    <property type="entry name" value="lambda repressor-like DNA-binding domains"/>
    <property type="match status" value="1"/>
</dbReference>
<accession>A0ABS3H1T8</accession>
<evidence type="ECO:0000313" key="2">
    <source>
        <dbReference type="EMBL" id="MBO0441445.1"/>
    </source>
</evidence>
<keyword evidence="3" id="KW-1185">Reference proteome</keyword>
<feature type="domain" description="HTH cro/C1-type" evidence="1">
    <location>
        <begin position="7"/>
        <end position="60"/>
    </location>
</feature>
<dbReference type="Gene3D" id="1.10.260.40">
    <property type="entry name" value="lambda repressor-like DNA-binding domains"/>
    <property type="match status" value="1"/>
</dbReference>
<dbReference type="InterPro" id="IPR053163">
    <property type="entry name" value="HTH-type_regulator_Rgg"/>
</dbReference>
<dbReference type="PANTHER" id="PTHR37038">
    <property type="entry name" value="TRANSCRIPTIONAL REGULATOR-RELATED"/>
    <property type="match status" value="1"/>
</dbReference>
<dbReference type="SMART" id="SM00530">
    <property type="entry name" value="HTH_XRE"/>
    <property type="match status" value="1"/>
</dbReference>
<dbReference type="InterPro" id="IPR001387">
    <property type="entry name" value="Cro/C1-type_HTH"/>
</dbReference>
<protein>
    <submittedName>
        <fullName evidence="2">Helix-turn-helix domain-containing protein</fullName>
    </submittedName>
</protein>
<evidence type="ECO:0000259" key="1">
    <source>
        <dbReference type="PROSITE" id="PS50943"/>
    </source>
</evidence>
<dbReference type="Pfam" id="PF01381">
    <property type="entry name" value="HTH_3"/>
    <property type="match status" value="1"/>
</dbReference>
<gene>
    <name evidence="2" type="ORF">JZO69_13840</name>
</gene>
<sequence length="286" mass="33598">MENGNIIRYIRKSRNLSLADLSDDTISVSFISKFERGNSDISSQKLYDLLNKLSVSYQEFLSMKDKSEDNCQRQFLKELKSAVRGASVIELDTLIKSEEKKYKTNYITRHAHNISICKLHIERIEQKEYSRKIVDSLWNYLINIDVWFDYDVSLFNNVFFCFSVEQVSLLVKGAQKRLETELHIFRNTNELLLLLLNLIIFFIENEGYKQAKKFIVKVESLLDKPEQIYEKNKLNFLKGILLIAEGERSAGIEKANQVLKVLKVLELQDIHESHQKYLERFLKKTI</sequence>
<dbReference type="RefSeq" id="WP_207113428.1">
    <property type="nucleotide sequence ID" value="NZ_JAFLWD010000035.1"/>
</dbReference>
<dbReference type="InterPro" id="IPR010057">
    <property type="entry name" value="Transcription_activator_Rgg_C"/>
</dbReference>
<dbReference type="NCBIfam" id="TIGR01716">
    <property type="entry name" value="RGG_Cterm"/>
    <property type="match status" value="1"/>
</dbReference>
<dbReference type="EMBL" id="JAFLWD010000035">
    <property type="protein sequence ID" value="MBO0441445.1"/>
    <property type="molecule type" value="Genomic_DNA"/>
</dbReference>
<dbReference type="InterPro" id="IPR010982">
    <property type="entry name" value="Lambda_DNA-bd_dom_sf"/>
</dbReference>
<organism evidence="2 3">
    <name type="scientific">Candidatus Enterococcus ikei</name>
    <dbReference type="NCBI Taxonomy" id="2815326"/>
    <lineage>
        <taxon>Bacteria</taxon>
        <taxon>Bacillati</taxon>
        <taxon>Bacillota</taxon>
        <taxon>Bacilli</taxon>
        <taxon>Lactobacillales</taxon>
        <taxon>Enterococcaceae</taxon>
        <taxon>Enterococcus</taxon>
    </lineage>
</organism>
<dbReference type="CDD" id="cd00093">
    <property type="entry name" value="HTH_XRE"/>
    <property type="match status" value="1"/>
</dbReference>
<dbReference type="Proteomes" id="UP000664632">
    <property type="component" value="Unassembled WGS sequence"/>
</dbReference>
<evidence type="ECO:0000313" key="3">
    <source>
        <dbReference type="Proteomes" id="UP000664632"/>
    </source>
</evidence>
<proteinExistence type="predicted"/>
<dbReference type="Gene3D" id="1.25.40.400">
    <property type="match status" value="1"/>
</dbReference>
<name>A0ABS3H1T8_9ENTE</name>
<dbReference type="PROSITE" id="PS50943">
    <property type="entry name" value="HTH_CROC1"/>
    <property type="match status" value="1"/>
</dbReference>
<comment type="caution">
    <text evidence="2">The sequence shown here is derived from an EMBL/GenBank/DDBJ whole genome shotgun (WGS) entry which is preliminary data.</text>
</comment>
<dbReference type="Pfam" id="PF21259">
    <property type="entry name" value="Rgg_C"/>
    <property type="match status" value="1"/>
</dbReference>